<proteinExistence type="predicted"/>
<keyword evidence="4" id="KW-1185">Reference proteome</keyword>
<dbReference type="PROSITE" id="PS50231">
    <property type="entry name" value="RICIN_B_LECTIN"/>
    <property type="match status" value="1"/>
</dbReference>
<evidence type="ECO:0000256" key="1">
    <source>
        <dbReference type="SAM" id="SignalP"/>
    </source>
</evidence>
<comment type="caution">
    <text evidence="3">The sequence shown here is derived from an EMBL/GenBank/DDBJ whole genome shotgun (WGS) entry which is preliminary data.</text>
</comment>
<keyword evidence="1" id="KW-0732">Signal</keyword>
<feature type="domain" description="Ricin B lectin" evidence="2">
    <location>
        <begin position="51"/>
        <end position="169"/>
    </location>
</feature>
<evidence type="ECO:0000313" key="4">
    <source>
        <dbReference type="Proteomes" id="UP001344658"/>
    </source>
</evidence>
<sequence length="172" mass="18915">MARVSRRGRVVRPTVIALTLLASALLSIPGTAAASPGNATGVARPSATYLYTLQNRHTHNCVDDSYNSGLRSYPCNHLDYQKFSMPGYDAGIGTTTIQNQHTGYCLDDSAGYGLRAIACNGQSYQAWNYIYDSSGYAVIWNNATLRVLDDSYNSGLRTYPNNPSDYQEFDIY</sequence>
<dbReference type="RefSeq" id="WP_330796803.1">
    <property type="nucleotide sequence ID" value="NZ_JAZEWV010000014.1"/>
</dbReference>
<evidence type="ECO:0000259" key="2">
    <source>
        <dbReference type="Pfam" id="PF00652"/>
    </source>
</evidence>
<dbReference type="InterPro" id="IPR000772">
    <property type="entry name" value="Ricin_B_lectin"/>
</dbReference>
<protein>
    <submittedName>
        <fullName evidence="3">RICIN domain-containing protein</fullName>
    </submittedName>
</protein>
<feature type="signal peptide" evidence="1">
    <location>
        <begin position="1"/>
        <end position="34"/>
    </location>
</feature>
<reference evidence="3 4" key="1">
    <citation type="submission" date="2023-12" db="EMBL/GenBank/DDBJ databases">
        <title>Streptomyces sp. V4-01.</title>
        <authorList>
            <person name="Somphong A."/>
            <person name="Phongsopitanun W."/>
        </authorList>
    </citation>
    <scope>NUCLEOTIDE SEQUENCE [LARGE SCALE GENOMIC DNA]</scope>
    <source>
        <strain evidence="3 4">V4-01</strain>
    </source>
</reference>
<organism evidence="3 4">
    <name type="scientific">Actinacidiphila polyblastidii</name>
    <dbReference type="NCBI Taxonomy" id="3110430"/>
    <lineage>
        <taxon>Bacteria</taxon>
        <taxon>Bacillati</taxon>
        <taxon>Actinomycetota</taxon>
        <taxon>Actinomycetes</taxon>
        <taxon>Kitasatosporales</taxon>
        <taxon>Streptomycetaceae</taxon>
        <taxon>Actinacidiphila</taxon>
    </lineage>
</organism>
<dbReference type="EMBL" id="JAZEWV010000014">
    <property type="protein sequence ID" value="MEE4543943.1"/>
    <property type="molecule type" value="Genomic_DNA"/>
</dbReference>
<dbReference type="CDD" id="cd23415">
    <property type="entry name" value="beta-trefoil_Ricin_AH"/>
    <property type="match status" value="1"/>
</dbReference>
<dbReference type="Gene3D" id="2.80.10.50">
    <property type="match status" value="1"/>
</dbReference>
<name>A0ABU7PE18_9ACTN</name>
<dbReference type="InterPro" id="IPR035992">
    <property type="entry name" value="Ricin_B-like_lectins"/>
</dbReference>
<dbReference type="Proteomes" id="UP001344658">
    <property type="component" value="Unassembled WGS sequence"/>
</dbReference>
<feature type="chain" id="PRO_5045530496" evidence="1">
    <location>
        <begin position="35"/>
        <end position="172"/>
    </location>
</feature>
<dbReference type="SUPFAM" id="SSF50370">
    <property type="entry name" value="Ricin B-like lectins"/>
    <property type="match status" value="1"/>
</dbReference>
<gene>
    <name evidence="3" type="ORF">V2S66_18440</name>
</gene>
<accession>A0ABU7PE18</accession>
<dbReference type="Pfam" id="PF00652">
    <property type="entry name" value="Ricin_B_lectin"/>
    <property type="match status" value="1"/>
</dbReference>
<evidence type="ECO:0000313" key="3">
    <source>
        <dbReference type="EMBL" id="MEE4543943.1"/>
    </source>
</evidence>